<proteinExistence type="predicted"/>
<keyword evidence="1" id="KW-0812">Transmembrane</keyword>
<evidence type="ECO:0000313" key="3">
    <source>
        <dbReference type="Proteomes" id="UP000003167"/>
    </source>
</evidence>
<dbReference type="AlphaFoldDB" id="H1HKA5"/>
<keyword evidence="1" id="KW-1133">Transmembrane helix</keyword>
<protein>
    <submittedName>
        <fullName evidence="2">Uncharacterized protein</fullName>
    </submittedName>
</protein>
<dbReference type="HOGENOM" id="CLU_1804447_0_0_10"/>
<reference evidence="2 3" key="1">
    <citation type="submission" date="2011-12" db="EMBL/GenBank/DDBJ databases">
        <title>The Genome Sequence of Prevotella maculosa OT 289.</title>
        <authorList>
            <consortium name="The Broad Institute Genome Sequencing Platform"/>
            <person name="Earl A."/>
            <person name="Ward D."/>
            <person name="Feldgarden M."/>
            <person name="Gevers D."/>
            <person name="Izard J."/>
            <person name="Blanton J.M."/>
            <person name="Mathney J."/>
            <person name="Tanner A.C."/>
            <person name="Dewhirst F.E."/>
            <person name="Young S.K."/>
            <person name="Zeng Q."/>
            <person name="Gargeya S."/>
            <person name="Fitzgerald M."/>
            <person name="Haas B."/>
            <person name="Abouelleil A."/>
            <person name="Alvarado L."/>
            <person name="Arachchi H.M."/>
            <person name="Berlin A."/>
            <person name="Chapman S.B."/>
            <person name="Gearin G."/>
            <person name="Goldberg J."/>
            <person name="Griggs A."/>
            <person name="Gujja S."/>
            <person name="Hansen M."/>
            <person name="Heiman D."/>
            <person name="Howarth C."/>
            <person name="Larimer J."/>
            <person name="Lui A."/>
            <person name="MacDonald P.J.P."/>
            <person name="McCowen C."/>
            <person name="Montmayeur A."/>
            <person name="Murphy C."/>
            <person name="Neiman D."/>
            <person name="Pearson M."/>
            <person name="Priest M."/>
            <person name="Roberts A."/>
            <person name="Saif S."/>
            <person name="Shea T."/>
            <person name="Sisk P."/>
            <person name="Stolte C."/>
            <person name="Sykes S."/>
            <person name="Wortman J."/>
            <person name="Nusbaum C."/>
            <person name="Birren B."/>
        </authorList>
    </citation>
    <scope>NUCLEOTIDE SEQUENCE [LARGE SCALE GENOMIC DNA]</scope>
    <source>
        <strain evidence="2 3">OT 289</strain>
    </source>
</reference>
<organism evidence="2 3">
    <name type="scientific">Segatella maculosa OT 289</name>
    <dbReference type="NCBI Taxonomy" id="999422"/>
    <lineage>
        <taxon>Bacteria</taxon>
        <taxon>Pseudomonadati</taxon>
        <taxon>Bacteroidota</taxon>
        <taxon>Bacteroidia</taxon>
        <taxon>Bacteroidales</taxon>
        <taxon>Prevotellaceae</taxon>
        <taxon>Segatella</taxon>
    </lineage>
</organism>
<comment type="caution">
    <text evidence="2">The sequence shown here is derived from an EMBL/GenBank/DDBJ whole genome shotgun (WGS) entry which is preliminary data.</text>
</comment>
<sequence>MATQNGENGIPKAAKQENGLRILATKYPVFCSSVSISAVPEVLKTGREYLQKGLLPHFFRALFTTTLHRQTSAYVSKRRWKQTFNYFSFCFDLSMIISIFASVEGYLHTSWLKNSYKRRNKSWYNRCDSRSNRCCKCTCWRCH</sequence>
<accession>H1HKA5</accession>
<feature type="transmembrane region" description="Helical" evidence="1">
    <location>
        <begin position="86"/>
        <end position="107"/>
    </location>
</feature>
<evidence type="ECO:0000256" key="1">
    <source>
        <dbReference type="SAM" id="Phobius"/>
    </source>
</evidence>
<dbReference type="EMBL" id="AGEK01000016">
    <property type="protein sequence ID" value="EHO73006.1"/>
    <property type="molecule type" value="Genomic_DNA"/>
</dbReference>
<dbReference type="Proteomes" id="UP000003167">
    <property type="component" value="Unassembled WGS sequence"/>
</dbReference>
<gene>
    <name evidence="2" type="ORF">HMPREF9944_00599</name>
</gene>
<keyword evidence="1" id="KW-0472">Membrane</keyword>
<dbReference type="STRING" id="999422.HMPREF9944_00599"/>
<evidence type="ECO:0000313" key="2">
    <source>
        <dbReference type="EMBL" id="EHO73006.1"/>
    </source>
</evidence>
<keyword evidence="3" id="KW-1185">Reference proteome</keyword>
<name>H1HKA5_9BACT</name>